<dbReference type="EMBL" id="BAAABW010000013">
    <property type="protein sequence ID" value="GAA0347485.1"/>
    <property type="molecule type" value="Genomic_DNA"/>
</dbReference>
<name>A0ABN0WV20_9ACTN</name>
<dbReference type="Proteomes" id="UP001500063">
    <property type="component" value="Unassembled WGS sequence"/>
</dbReference>
<keyword evidence="2" id="KW-1185">Reference proteome</keyword>
<accession>A0ABN0WV20</accession>
<comment type="caution">
    <text evidence="1">The sequence shown here is derived from an EMBL/GenBank/DDBJ whole genome shotgun (WGS) entry which is preliminary data.</text>
</comment>
<evidence type="ECO:0000313" key="1">
    <source>
        <dbReference type="EMBL" id="GAA0347485.1"/>
    </source>
</evidence>
<proteinExistence type="predicted"/>
<dbReference type="RefSeq" id="WP_344117898.1">
    <property type="nucleotide sequence ID" value="NZ_BAAABW010000013.1"/>
</dbReference>
<organism evidence="1 2">
    <name type="scientific">Streptomyces blastmyceticus</name>
    <dbReference type="NCBI Taxonomy" id="68180"/>
    <lineage>
        <taxon>Bacteria</taxon>
        <taxon>Bacillati</taxon>
        <taxon>Actinomycetota</taxon>
        <taxon>Actinomycetes</taxon>
        <taxon>Kitasatosporales</taxon>
        <taxon>Streptomycetaceae</taxon>
        <taxon>Streptomyces</taxon>
    </lineage>
</organism>
<gene>
    <name evidence="1" type="ORF">GCM10010319_25100</name>
</gene>
<evidence type="ECO:0000313" key="2">
    <source>
        <dbReference type="Proteomes" id="UP001500063"/>
    </source>
</evidence>
<reference evidence="1 2" key="1">
    <citation type="journal article" date="2019" name="Int. J. Syst. Evol. Microbiol.">
        <title>The Global Catalogue of Microorganisms (GCM) 10K type strain sequencing project: providing services to taxonomists for standard genome sequencing and annotation.</title>
        <authorList>
            <consortium name="The Broad Institute Genomics Platform"/>
            <consortium name="The Broad Institute Genome Sequencing Center for Infectious Disease"/>
            <person name="Wu L."/>
            <person name="Ma J."/>
        </authorList>
    </citation>
    <scope>NUCLEOTIDE SEQUENCE [LARGE SCALE GENOMIC DNA]</scope>
    <source>
        <strain evidence="1 2">JCM 4565</strain>
    </source>
</reference>
<protein>
    <submittedName>
        <fullName evidence="1">Uncharacterized protein</fullName>
    </submittedName>
</protein>
<sequence>MSGILGGVNVPVPDEESVNCPLNTLASVLNDAPESGGGPHWDKEKALKAVAELRDIAAALRDGKGAV</sequence>